<dbReference type="EC" id="2.8.1.-" evidence="3"/>
<keyword evidence="6" id="KW-1185">Reference proteome</keyword>
<keyword evidence="3" id="KW-0808">Transferase</keyword>
<dbReference type="SUPFAM" id="SSF69721">
    <property type="entry name" value="DsrC, the gamma subunit of dissimilatory sulfite reductase"/>
    <property type="match status" value="1"/>
</dbReference>
<dbReference type="InterPro" id="IPR007453">
    <property type="entry name" value="DsrC/TusE"/>
</dbReference>
<dbReference type="InterPro" id="IPR043163">
    <property type="entry name" value="DsrC-like_N"/>
</dbReference>
<comment type="similarity">
    <text evidence="3">Belongs to the dsrC/tusE family.</text>
</comment>
<dbReference type="RefSeq" id="WP_245751716.1">
    <property type="nucleotide sequence ID" value="NZ_FOLH01000002.1"/>
</dbReference>
<protein>
    <recommendedName>
        <fullName evidence="3">Sulfurtransferase</fullName>
        <ecNumber evidence="3">2.8.1.-</ecNumber>
    </recommendedName>
</protein>
<dbReference type="STRING" id="1122252.SAMN05660443_1339"/>
<dbReference type="AlphaFoldDB" id="A0A1I1G1D3"/>
<reference evidence="5 6" key="1">
    <citation type="submission" date="2016-10" db="EMBL/GenBank/DDBJ databases">
        <authorList>
            <person name="de Groot N.N."/>
        </authorList>
    </citation>
    <scope>NUCLEOTIDE SEQUENCE [LARGE SCALE GENOMIC DNA]</scope>
    <source>
        <strain evidence="5 6">DSM 18438</strain>
    </source>
</reference>
<dbReference type="Gene3D" id="1.10.10.370">
    <property type="entry name" value="DsrC-like protein, C-terminal domain"/>
    <property type="match status" value="1"/>
</dbReference>
<dbReference type="PANTHER" id="PTHR37010:SF1">
    <property type="entry name" value="SULFURTRANSFERASE TUSE"/>
    <property type="match status" value="1"/>
</dbReference>
<organism evidence="5 6">
    <name type="scientific">Marinospirillum celere</name>
    <dbReference type="NCBI Taxonomy" id="1122252"/>
    <lineage>
        <taxon>Bacteria</taxon>
        <taxon>Pseudomonadati</taxon>
        <taxon>Pseudomonadota</taxon>
        <taxon>Gammaproteobacteria</taxon>
        <taxon>Oceanospirillales</taxon>
        <taxon>Oceanospirillaceae</taxon>
        <taxon>Marinospirillum</taxon>
    </lineage>
</organism>
<evidence type="ECO:0000313" key="6">
    <source>
        <dbReference type="Proteomes" id="UP000199058"/>
    </source>
</evidence>
<dbReference type="Proteomes" id="UP000199058">
    <property type="component" value="Unassembled WGS sequence"/>
</dbReference>
<gene>
    <name evidence="5" type="ORF">SAMN05660443_1339</name>
</gene>
<accession>A0A1I1G1D3</accession>
<dbReference type="InterPro" id="IPR042072">
    <property type="entry name" value="DsrC-like_C"/>
</dbReference>
<feature type="active site" description="Cysteine persulfide intermediate" evidence="4">
    <location>
        <position position="107"/>
    </location>
</feature>
<dbReference type="InterPro" id="IPR025526">
    <property type="entry name" value="DsrC-like_dom_sf"/>
</dbReference>
<dbReference type="GO" id="GO:0016740">
    <property type="term" value="F:transferase activity"/>
    <property type="evidence" value="ECO:0007669"/>
    <property type="project" value="UniProtKB-KW"/>
</dbReference>
<evidence type="ECO:0000313" key="5">
    <source>
        <dbReference type="EMBL" id="SFC05331.1"/>
    </source>
</evidence>
<dbReference type="Gene3D" id="3.30.1420.10">
    <property type="match status" value="1"/>
</dbReference>
<evidence type="ECO:0000256" key="3">
    <source>
        <dbReference type="PIRNR" id="PIRNR006223"/>
    </source>
</evidence>
<dbReference type="GO" id="GO:0002143">
    <property type="term" value="P:tRNA wobble position uridine thiolation"/>
    <property type="evidence" value="ECO:0007669"/>
    <property type="project" value="TreeGrafter"/>
</dbReference>
<evidence type="ECO:0000256" key="4">
    <source>
        <dbReference type="PIRSR" id="PIRSR006223-50"/>
    </source>
</evidence>
<comment type="subcellular location">
    <subcellularLocation>
        <location evidence="1">Cytoplasm</location>
    </subcellularLocation>
</comment>
<keyword evidence="2" id="KW-0963">Cytoplasm</keyword>
<proteinExistence type="inferred from homology"/>
<comment type="function">
    <text evidence="3">Part of a sulfur-relay system.</text>
</comment>
<evidence type="ECO:0000256" key="2">
    <source>
        <dbReference type="ARBA" id="ARBA00022490"/>
    </source>
</evidence>
<dbReference type="PIRSF" id="PIRSF006223">
    <property type="entry name" value="DsrC_TusE"/>
    <property type="match status" value="1"/>
</dbReference>
<sequence>MSVAGNLPPLDPEGYLENLNDWNETVAEALAADEGKSLTASHWEILHLLRQFYQEYELSPAMRPFSKYLRQHLGPDKARSIYLMQLFGESPAKAAARLAGLPKPDNCL</sequence>
<dbReference type="EMBL" id="FOLH01000002">
    <property type="protein sequence ID" value="SFC05331.1"/>
    <property type="molecule type" value="Genomic_DNA"/>
</dbReference>
<dbReference type="GO" id="GO:0097163">
    <property type="term" value="F:sulfur carrier activity"/>
    <property type="evidence" value="ECO:0007669"/>
    <property type="project" value="TreeGrafter"/>
</dbReference>
<name>A0A1I1G1D3_9GAMM</name>
<dbReference type="GO" id="GO:0005737">
    <property type="term" value="C:cytoplasm"/>
    <property type="evidence" value="ECO:0007669"/>
    <property type="project" value="UniProtKB-SubCell"/>
</dbReference>
<dbReference type="NCBIfam" id="TIGR03342">
    <property type="entry name" value="dsrC_tusE_dsvC"/>
    <property type="match status" value="1"/>
</dbReference>
<evidence type="ECO:0000256" key="1">
    <source>
        <dbReference type="ARBA" id="ARBA00004496"/>
    </source>
</evidence>
<dbReference type="Pfam" id="PF04358">
    <property type="entry name" value="DsrC"/>
    <property type="match status" value="1"/>
</dbReference>
<dbReference type="PANTHER" id="PTHR37010">
    <property type="entry name" value="SULFURTRANSFERASE TUSE"/>
    <property type="match status" value="1"/>
</dbReference>